<gene>
    <name evidence="1" type="ORF">AWB65_06940</name>
</gene>
<organism evidence="1 2">
    <name type="scientific">Caballeronia humi</name>
    <dbReference type="NCBI Taxonomy" id="326474"/>
    <lineage>
        <taxon>Bacteria</taxon>
        <taxon>Pseudomonadati</taxon>
        <taxon>Pseudomonadota</taxon>
        <taxon>Betaproteobacteria</taxon>
        <taxon>Burkholderiales</taxon>
        <taxon>Burkholderiaceae</taxon>
        <taxon>Caballeronia</taxon>
    </lineage>
</organism>
<proteinExistence type="predicted"/>
<dbReference type="Proteomes" id="UP000054977">
    <property type="component" value="Unassembled WGS sequence"/>
</dbReference>
<accession>A0A158JPA5</accession>
<reference evidence="1" key="1">
    <citation type="submission" date="2016-01" db="EMBL/GenBank/DDBJ databases">
        <authorList>
            <person name="Peeters C."/>
        </authorList>
    </citation>
    <scope>NUCLEOTIDE SEQUENCE [LARGE SCALE GENOMIC DNA]</scope>
    <source>
        <strain evidence="1">LMG 22934</strain>
    </source>
</reference>
<protein>
    <submittedName>
        <fullName evidence="1">Uncharacterized protein</fullName>
    </submittedName>
</protein>
<dbReference type="AlphaFoldDB" id="A0A158JPA5"/>
<dbReference type="EMBL" id="FCNW02000209">
    <property type="protein sequence ID" value="SAL70744.1"/>
    <property type="molecule type" value="Genomic_DNA"/>
</dbReference>
<evidence type="ECO:0000313" key="1">
    <source>
        <dbReference type="EMBL" id="SAL70744.1"/>
    </source>
</evidence>
<sequence length="33" mass="3981">MRTDIFLKREFSSMVCMLVSMIFCAWTQCQSMR</sequence>
<name>A0A158JPA5_9BURK</name>
<keyword evidence="2" id="KW-1185">Reference proteome</keyword>
<comment type="caution">
    <text evidence="1">The sequence shown here is derived from an EMBL/GenBank/DDBJ whole genome shotgun (WGS) entry which is preliminary data.</text>
</comment>
<evidence type="ECO:0000313" key="2">
    <source>
        <dbReference type="Proteomes" id="UP000054977"/>
    </source>
</evidence>